<accession>A0A9Q1JE45</accession>
<comment type="caution">
    <text evidence="1">The sequence shown here is derived from an EMBL/GenBank/DDBJ whole genome shotgun (WGS) entry which is preliminary data.</text>
</comment>
<dbReference type="EMBL" id="JAKOGI010005258">
    <property type="protein sequence ID" value="KAJ8419387.1"/>
    <property type="molecule type" value="Genomic_DNA"/>
</dbReference>
<protein>
    <submittedName>
        <fullName evidence="1">Uncharacterized protein</fullName>
    </submittedName>
</protein>
<reference evidence="1" key="1">
    <citation type="submission" date="2022-04" db="EMBL/GenBank/DDBJ databases">
        <title>Carnegiea gigantea Genome sequencing and assembly v2.</title>
        <authorList>
            <person name="Copetti D."/>
            <person name="Sanderson M.J."/>
            <person name="Burquez A."/>
            <person name="Wojciechowski M.F."/>
        </authorList>
    </citation>
    <scope>NUCLEOTIDE SEQUENCE</scope>
    <source>
        <strain evidence="1">SGP5-SGP5p</strain>
        <tissue evidence="1">Aerial part</tissue>
    </source>
</reference>
<organism evidence="1 2">
    <name type="scientific">Carnegiea gigantea</name>
    <dbReference type="NCBI Taxonomy" id="171969"/>
    <lineage>
        <taxon>Eukaryota</taxon>
        <taxon>Viridiplantae</taxon>
        <taxon>Streptophyta</taxon>
        <taxon>Embryophyta</taxon>
        <taxon>Tracheophyta</taxon>
        <taxon>Spermatophyta</taxon>
        <taxon>Magnoliopsida</taxon>
        <taxon>eudicotyledons</taxon>
        <taxon>Gunneridae</taxon>
        <taxon>Pentapetalae</taxon>
        <taxon>Caryophyllales</taxon>
        <taxon>Cactineae</taxon>
        <taxon>Cactaceae</taxon>
        <taxon>Cactoideae</taxon>
        <taxon>Echinocereeae</taxon>
        <taxon>Carnegiea</taxon>
    </lineage>
</organism>
<evidence type="ECO:0000313" key="2">
    <source>
        <dbReference type="Proteomes" id="UP001153076"/>
    </source>
</evidence>
<evidence type="ECO:0000313" key="1">
    <source>
        <dbReference type="EMBL" id="KAJ8419387.1"/>
    </source>
</evidence>
<dbReference type="Proteomes" id="UP001153076">
    <property type="component" value="Unassembled WGS sequence"/>
</dbReference>
<name>A0A9Q1JE45_9CARY</name>
<gene>
    <name evidence="1" type="ORF">Cgig2_034105</name>
</gene>
<sequence>MTIVRFEGQRLRCLTLSNVKSVVTHYLLLIQFELNDGKVGTLYKDQKMARECYYMSLKSLGMKKEPLPEVNMGGPPSRVTSAFPLGQSSRAHSRKDEWVADAALECRRGLYLFLVVPHLLPDRIKRTLHDMLKRNGVKGGESMNYTLKTRKKKVMASKIESKGKD</sequence>
<proteinExistence type="predicted"/>
<keyword evidence="2" id="KW-1185">Reference proteome</keyword>
<dbReference type="AlphaFoldDB" id="A0A9Q1JE45"/>